<dbReference type="AlphaFoldDB" id="A0A3E1EU83"/>
<protein>
    <submittedName>
        <fullName evidence="1">Uncharacterized protein</fullName>
    </submittedName>
</protein>
<comment type="caution">
    <text evidence="1">The sequence shown here is derived from an EMBL/GenBank/DDBJ whole genome shotgun (WGS) entry which is preliminary data.</text>
</comment>
<sequence length="561" mass="65925">MNDKMARILSILFLIPLSLIGQENNLSENLISKEFLTRKGGQELDIYLSRFSSKEPKNLKVINFLADAFYQELFYRGMESPKIEKKIKEEDPILEFSFSYGGLFGGPKKGYKSLIHHKRSVMGATRSRTLEELKSLDLISIYTYNESRSKLADSTIRNEVELLMFVKSKEEYFIKYNQYKSEELKFAQNLIELNLIDESTYQSIENSYSNLELKGKPAILSYSDQCQIINLHDFEPNPTTIYNHVFEVIKQLVPNFNYSDLQIILKELEEESDLVEQRLEVSFVANNKTYKNEFFHDFKRVRNFKEHHKNDLPNKISTKFHQGINKYLRDKGVSYRLHTINIKDSRSVYGQEKIGLIILNEEQSKELNQESYFLSDETFDNRFNTEGIEKILQDFESIGLFSHLTKEEFKEGRLLLESKDVNDFNDILFAFPKIIVSFDWETGNLKNPYQELTNQFGLASRGVFNPTNIKDNFEISFDNQNKVEYSFSFKNKTYSSYLDMQGDWLDPKFMAIIEKSLSENEIDGKFQFCYDNGQETGFIFLTQKQREFIESKYPDLIVKYE</sequence>
<name>A0A3E1EU83_9FLAO</name>
<accession>A0A3E1EU83</accession>
<evidence type="ECO:0000313" key="2">
    <source>
        <dbReference type="Proteomes" id="UP000257127"/>
    </source>
</evidence>
<proteinExistence type="predicted"/>
<evidence type="ECO:0000313" key="1">
    <source>
        <dbReference type="EMBL" id="RFC53088.1"/>
    </source>
</evidence>
<reference evidence="1 2" key="1">
    <citation type="submission" date="2018-08" db="EMBL/GenBank/DDBJ databases">
        <title>The draft genome squence of Brumimicrobium sp. N62.</title>
        <authorList>
            <person name="Du Z.-J."/>
            <person name="Luo H.-R."/>
        </authorList>
    </citation>
    <scope>NUCLEOTIDE SEQUENCE [LARGE SCALE GENOMIC DNA]</scope>
    <source>
        <strain evidence="1 2">N62</strain>
    </source>
</reference>
<dbReference type="EMBL" id="QURB01000018">
    <property type="protein sequence ID" value="RFC53088.1"/>
    <property type="molecule type" value="Genomic_DNA"/>
</dbReference>
<dbReference type="Proteomes" id="UP000257127">
    <property type="component" value="Unassembled WGS sequence"/>
</dbReference>
<organism evidence="1 2">
    <name type="scientific">Brumimicrobium aurantiacum</name>
    <dbReference type="NCBI Taxonomy" id="1737063"/>
    <lineage>
        <taxon>Bacteria</taxon>
        <taxon>Pseudomonadati</taxon>
        <taxon>Bacteroidota</taxon>
        <taxon>Flavobacteriia</taxon>
        <taxon>Flavobacteriales</taxon>
        <taxon>Crocinitomicaceae</taxon>
        <taxon>Brumimicrobium</taxon>
    </lineage>
</organism>
<gene>
    <name evidence="1" type="ORF">DXU93_14885</name>
</gene>
<keyword evidence="2" id="KW-1185">Reference proteome</keyword>